<evidence type="ECO:0000313" key="2">
    <source>
        <dbReference type="Proteomes" id="UP001153331"/>
    </source>
</evidence>
<dbReference type="Proteomes" id="UP001153331">
    <property type="component" value="Unassembled WGS sequence"/>
</dbReference>
<dbReference type="EMBL" id="JAPHNI010000725">
    <property type="protein sequence ID" value="KAJ8108607.1"/>
    <property type="molecule type" value="Genomic_DNA"/>
</dbReference>
<organism evidence="1 2">
    <name type="scientific">Boeremia exigua</name>
    <dbReference type="NCBI Taxonomy" id="749465"/>
    <lineage>
        <taxon>Eukaryota</taxon>
        <taxon>Fungi</taxon>
        <taxon>Dikarya</taxon>
        <taxon>Ascomycota</taxon>
        <taxon>Pezizomycotina</taxon>
        <taxon>Dothideomycetes</taxon>
        <taxon>Pleosporomycetidae</taxon>
        <taxon>Pleosporales</taxon>
        <taxon>Pleosporineae</taxon>
        <taxon>Didymellaceae</taxon>
        <taxon>Boeremia</taxon>
    </lineage>
</organism>
<protein>
    <submittedName>
        <fullName evidence="1">Uncharacterized protein</fullName>
    </submittedName>
</protein>
<keyword evidence="2" id="KW-1185">Reference proteome</keyword>
<comment type="caution">
    <text evidence="1">The sequence shown here is derived from an EMBL/GenBank/DDBJ whole genome shotgun (WGS) entry which is preliminary data.</text>
</comment>
<reference evidence="1" key="1">
    <citation type="submission" date="2022-11" db="EMBL/GenBank/DDBJ databases">
        <title>Genome Sequence of Boeremia exigua.</title>
        <authorList>
            <person name="Buettner E."/>
        </authorList>
    </citation>
    <scope>NUCLEOTIDE SEQUENCE</scope>
    <source>
        <strain evidence="1">CU02</strain>
    </source>
</reference>
<gene>
    <name evidence="1" type="ORF">OPT61_g8058</name>
</gene>
<evidence type="ECO:0000313" key="1">
    <source>
        <dbReference type="EMBL" id="KAJ8108607.1"/>
    </source>
</evidence>
<sequence length="423" mass="47074">MSLSALPTELHIQIAQYLQSTELSSVSKVSRYYRVIAEPHLYRYICIPAKQDVCARKLLLTLISRPDLATHVNGLEIEQGSHLAKRIKASFLLLENALASVQAAIASVLGSHPQHAAMRMMWQGSIMAEEFLEGTIALIACLSPGLQSLSFNVHSSAPDPASGEFISKVLSYAAVVRSSCEIVERFSKLRTLILQSRRAITVPDLPSLHFLRILDSKTVQCPTASPKLRRLELFHTNSVAIMSQLKGIPELEYLAIHDSSGRYYQPTIDKLRKECPKLNTLDLTVDRFVPWVSAPLQGLASMKNLRSLTIDLDFLVSTHDVTRLFHDSAGLPPNLVQLNIFNVGTMDFVDPKLLTSHFFAHSPRLKGLTFYVESTFVCPKSVKSVLATVTKRLRAQDIVFQVHCCIGFMNGVRVAQPVVRLMD</sequence>
<accession>A0ACC2HZS1</accession>
<name>A0ACC2HZS1_9PLEO</name>
<proteinExistence type="predicted"/>